<reference evidence="5 8" key="3">
    <citation type="submission" date="2018-09" db="EMBL/GenBank/DDBJ databases">
        <title>Draft genome sequences of Legionella taurinensis isolated from water samples.</title>
        <authorList>
            <person name="Chakeri A."/>
            <person name="Allerberger F."/>
            <person name="Kundi M."/>
            <person name="Ruppitsch W."/>
            <person name="Schmid D."/>
        </authorList>
    </citation>
    <scope>NUCLEOTIDE SEQUENCE [LARGE SCALE GENOMIC DNA]</scope>
    <source>
        <strain evidence="5 8">4570-18-6</strain>
    </source>
</reference>
<dbReference type="Gene3D" id="3.90.1140.10">
    <property type="entry name" value="Cyclic phosphodiesterase"/>
    <property type="match status" value="1"/>
</dbReference>
<dbReference type="EC" id="3.1.4.58" evidence="2"/>
<feature type="active site" description="Proton donor" evidence="2">
    <location>
        <position position="45"/>
    </location>
</feature>
<dbReference type="OrthoDB" id="7061261at2"/>
<evidence type="ECO:0000313" key="7">
    <source>
        <dbReference type="Proteomes" id="UP000251035"/>
    </source>
</evidence>
<evidence type="ECO:0000256" key="1">
    <source>
        <dbReference type="ARBA" id="ARBA00022801"/>
    </source>
</evidence>
<comment type="catalytic activity">
    <reaction evidence="2">
        <text>a 3'-end 2',3'-cyclophospho-ribonucleotide-RNA + H2O = a 3'-end 2'-phospho-ribonucleotide-RNA + H(+)</text>
        <dbReference type="Rhea" id="RHEA:11828"/>
        <dbReference type="Rhea" id="RHEA-COMP:10464"/>
        <dbReference type="Rhea" id="RHEA-COMP:17353"/>
        <dbReference type="ChEBI" id="CHEBI:15377"/>
        <dbReference type="ChEBI" id="CHEBI:15378"/>
        <dbReference type="ChEBI" id="CHEBI:83064"/>
        <dbReference type="ChEBI" id="CHEBI:173113"/>
        <dbReference type="EC" id="3.1.4.58"/>
    </reaction>
</comment>
<dbReference type="AlphaFoldDB" id="A0A3A5LFA9"/>
<dbReference type="SUPFAM" id="SSF55144">
    <property type="entry name" value="LigT-like"/>
    <property type="match status" value="1"/>
</dbReference>
<evidence type="ECO:0000313" key="4">
    <source>
        <dbReference type="EMBL" id="PUT48907.1"/>
    </source>
</evidence>
<dbReference type="GO" id="GO:0008664">
    <property type="term" value="F:RNA 2',3'-cyclic 3'-phosphodiesterase activity"/>
    <property type="evidence" value="ECO:0007669"/>
    <property type="project" value="UniProtKB-EC"/>
</dbReference>
<dbReference type="RefSeq" id="WP_108290992.1">
    <property type="nucleotide sequence ID" value="NZ_CAAAIR010000004.1"/>
</dbReference>
<dbReference type="Proteomes" id="UP000306421">
    <property type="component" value="Unassembled WGS sequence"/>
</dbReference>
<reference evidence="6 9" key="2">
    <citation type="submission" date="2018-04" db="EMBL/GenBank/DDBJ databases">
        <title>Whole genome sequence comparison of clinical and drinking water Legionella pneumophila isolates.</title>
        <authorList>
            <person name="Garner E."/>
        </authorList>
    </citation>
    <scope>NUCLEOTIDE SEQUENCE [LARGE SCALE GENOMIC DNA]</scope>
    <source>
        <strain evidence="6 9">WH02</strain>
    </source>
</reference>
<comment type="similarity">
    <text evidence="2">Belongs to the 2H phosphoesterase superfamily. ThpR family.</text>
</comment>
<accession>A0A3A5LFA9</accession>
<comment type="caution">
    <text evidence="5">The sequence shown here is derived from an EMBL/GenBank/DDBJ whole genome shotgun (WGS) entry which is preliminary data.</text>
</comment>
<evidence type="ECO:0000313" key="9">
    <source>
        <dbReference type="Proteomes" id="UP000306421"/>
    </source>
</evidence>
<evidence type="ECO:0000259" key="3">
    <source>
        <dbReference type="Pfam" id="PF02834"/>
    </source>
</evidence>
<dbReference type="InterPro" id="IPR004175">
    <property type="entry name" value="RNA_CPDase"/>
</dbReference>
<comment type="function">
    <text evidence="2">Hydrolyzes RNA 2',3'-cyclic phosphodiester to an RNA 2'-phosphomonoester.</text>
</comment>
<dbReference type="Proteomes" id="UP000270757">
    <property type="component" value="Unassembled WGS sequence"/>
</dbReference>
<gene>
    <name evidence="5" type="primary">thpR</name>
    <name evidence="5" type="ORF">D6J04_06890</name>
    <name evidence="4" type="ORF">DB745_02505</name>
    <name evidence="6" type="ORF">DIZ81_02500</name>
</gene>
<dbReference type="InterPro" id="IPR009097">
    <property type="entry name" value="Cyclic_Pdiesterase"/>
</dbReference>
<feature type="short sequence motif" description="HXTX 2" evidence="2">
    <location>
        <begin position="131"/>
        <end position="134"/>
    </location>
</feature>
<dbReference type="NCBIfam" id="TIGR02258">
    <property type="entry name" value="2_5_ligase"/>
    <property type="match status" value="1"/>
</dbReference>
<keyword evidence="1 2" id="KW-0378">Hydrolase</keyword>
<evidence type="ECO:0000256" key="2">
    <source>
        <dbReference type="HAMAP-Rule" id="MF_01940"/>
    </source>
</evidence>
<name>A0A3A5LFA9_9GAMM</name>
<proteinExistence type="inferred from homology"/>
<sequence>MTSIRAFWGIQLPQAANNTLAGFIRSLQTNLADTNIRWSAPENLHITLQFLKAVDKEDIPSLIVTVGQHVQGLSAFPIQLGKVELFPSPHKPHVISLAVPVNQSLITLANRVGEGILRAGYEIEQRPYRAHLTLGRLRQKGKVLLPQDLMWPDLGDIPVQEIGLWESRPSHQGSCYLLLHKERLAWA</sequence>
<dbReference type="EMBL" id="QZWB01000006">
    <property type="protein sequence ID" value="RJT47290.1"/>
    <property type="molecule type" value="Genomic_DNA"/>
</dbReference>
<dbReference type="PANTHER" id="PTHR35561">
    <property type="entry name" value="RNA 2',3'-CYCLIC PHOSPHODIESTERASE"/>
    <property type="match status" value="1"/>
</dbReference>
<dbReference type="Proteomes" id="UP000251035">
    <property type="component" value="Unassembled WGS sequence"/>
</dbReference>
<dbReference type="EMBL" id="QFGG01000002">
    <property type="protein sequence ID" value="TID45671.1"/>
    <property type="molecule type" value="Genomic_DNA"/>
</dbReference>
<feature type="short sequence motif" description="HXTX 1" evidence="2">
    <location>
        <begin position="45"/>
        <end position="48"/>
    </location>
</feature>
<protein>
    <recommendedName>
        <fullName evidence="2">RNA 2',3'-cyclic phosphodiesterase</fullName>
        <shortName evidence="2">RNA 2',3'-CPDase</shortName>
        <ecNumber evidence="2">3.1.4.58</ecNumber>
    </recommendedName>
</protein>
<dbReference type="GeneID" id="48948673"/>
<dbReference type="PANTHER" id="PTHR35561:SF1">
    <property type="entry name" value="RNA 2',3'-CYCLIC PHOSPHODIESTERASE"/>
    <property type="match status" value="1"/>
</dbReference>
<organism evidence="5 8">
    <name type="scientific">Legionella taurinensis</name>
    <dbReference type="NCBI Taxonomy" id="70611"/>
    <lineage>
        <taxon>Bacteria</taxon>
        <taxon>Pseudomonadati</taxon>
        <taxon>Pseudomonadota</taxon>
        <taxon>Gammaproteobacteria</taxon>
        <taxon>Legionellales</taxon>
        <taxon>Legionellaceae</taxon>
        <taxon>Legionella</taxon>
    </lineage>
</organism>
<evidence type="ECO:0000313" key="8">
    <source>
        <dbReference type="Proteomes" id="UP000270757"/>
    </source>
</evidence>
<reference evidence="4 7" key="1">
    <citation type="submission" date="2018-04" db="EMBL/GenBank/DDBJ databases">
        <title>Whole genome sequence comparison of clinical and drinking water Legionella pneumophila isolates associated with the Flint Water Crisis.</title>
        <authorList>
            <person name="Garner E."/>
            <person name="Brown C."/>
            <person name="Schwake O."/>
            <person name="Coil D."/>
            <person name="Jospin G."/>
            <person name="Eisen J."/>
            <person name="Edwards M."/>
            <person name="Pruden A."/>
        </authorList>
    </citation>
    <scope>NUCLEOTIDE SEQUENCE [LARGE SCALE GENOMIC DNA]</scope>
    <source>
        <strain evidence="4 7">Genessee03</strain>
    </source>
</reference>
<feature type="active site" description="Proton acceptor" evidence="2">
    <location>
        <position position="131"/>
    </location>
</feature>
<dbReference type="InterPro" id="IPR014051">
    <property type="entry name" value="Phosphoesterase_HXTX"/>
</dbReference>
<dbReference type="EMBL" id="QCXM01000002">
    <property type="protein sequence ID" value="PUT48907.1"/>
    <property type="molecule type" value="Genomic_DNA"/>
</dbReference>
<dbReference type="Pfam" id="PF02834">
    <property type="entry name" value="LigT_PEase"/>
    <property type="match status" value="1"/>
</dbReference>
<evidence type="ECO:0000313" key="6">
    <source>
        <dbReference type="EMBL" id="TID45671.1"/>
    </source>
</evidence>
<dbReference type="HAMAP" id="MF_01940">
    <property type="entry name" value="RNA_CPDase"/>
    <property type="match status" value="1"/>
</dbReference>
<dbReference type="GO" id="GO:0004113">
    <property type="term" value="F:2',3'-cyclic-nucleotide 3'-phosphodiesterase activity"/>
    <property type="evidence" value="ECO:0007669"/>
    <property type="project" value="InterPro"/>
</dbReference>
<evidence type="ECO:0000313" key="5">
    <source>
        <dbReference type="EMBL" id="RJT47290.1"/>
    </source>
</evidence>
<feature type="domain" description="Phosphoesterase HXTX" evidence="3">
    <location>
        <begin position="11"/>
        <end position="95"/>
    </location>
</feature>
<keyword evidence="7" id="KW-1185">Reference proteome</keyword>